<evidence type="ECO:0000256" key="9">
    <source>
        <dbReference type="PROSITE-ProRule" id="PRU01373"/>
    </source>
</evidence>
<proteinExistence type="inferred from homology"/>
<dbReference type="OrthoDB" id="9787225at2"/>
<dbReference type="GO" id="GO:0018104">
    <property type="term" value="P:peptidoglycan-protein cross-linking"/>
    <property type="evidence" value="ECO:0007669"/>
    <property type="project" value="TreeGrafter"/>
</dbReference>
<dbReference type="EMBL" id="OKRB01000008">
    <property type="protein sequence ID" value="SPE17586.1"/>
    <property type="molecule type" value="Genomic_DNA"/>
</dbReference>
<evidence type="ECO:0000313" key="12">
    <source>
        <dbReference type="Proteomes" id="UP000239735"/>
    </source>
</evidence>
<dbReference type="GO" id="GO:0016757">
    <property type="term" value="F:glycosyltransferase activity"/>
    <property type="evidence" value="ECO:0007669"/>
    <property type="project" value="UniProtKB-KW"/>
</dbReference>
<name>A0A2N9L2N3_9BACT</name>
<dbReference type="GO" id="GO:0005576">
    <property type="term" value="C:extracellular region"/>
    <property type="evidence" value="ECO:0007669"/>
    <property type="project" value="TreeGrafter"/>
</dbReference>
<gene>
    <name evidence="11" type="ORF">SBA5_1050007</name>
</gene>
<evidence type="ECO:0000259" key="10">
    <source>
        <dbReference type="PROSITE" id="PS52029"/>
    </source>
</evidence>
<feature type="active site" description="Nucleophile" evidence="9">
    <location>
        <position position="200"/>
    </location>
</feature>
<evidence type="ECO:0000256" key="3">
    <source>
        <dbReference type="ARBA" id="ARBA00022676"/>
    </source>
</evidence>
<accession>A0A2N9L2N3</accession>
<keyword evidence="7 9" id="KW-0573">Peptidoglycan synthesis</keyword>
<dbReference type="PROSITE" id="PS52029">
    <property type="entry name" value="LD_TPASE"/>
    <property type="match status" value="1"/>
</dbReference>
<dbReference type="PANTHER" id="PTHR30582">
    <property type="entry name" value="L,D-TRANSPEPTIDASE"/>
    <property type="match status" value="1"/>
</dbReference>
<dbReference type="UniPathway" id="UPA00219"/>
<dbReference type="InterPro" id="IPR005490">
    <property type="entry name" value="LD_TPept_cat_dom"/>
</dbReference>
<dbReference type="GO" id="GO:0008360">
    <property type="term" value="P:regulation of cell shape"/>
    <property type="evidence" value="ECO:0007669"/>
    <property type="project" value="UniProtKB-UniRule"/>
</dbReference>
<keyword evidence="8 9" id="KW-0961">Cell wall biogenesis/degradation</keyword>
<reference evidence="12" key="1">
    <citation type="submission" date="2018-02" db="EMBL/GenBank/DDBJ databases">
        <authorList>
            <person name="Hausmann B."/>
        </authorList>
    </citation>
    <scope>NUCLEOTIDE SEQUENCE [LARGE SCALE GENOMIC DNA]</scope>
    <source>
        <strain evidence="12">Peat soil MAG SbA5</strain>
    </source>
</reference>
<dbReference type="Gene3D" id="2.40.440.10">
    <property type="entry name" value="L,D-transpeptidase catalytic domain-like"/>
    <property type="match status" value="1"/>
</dbReference>
<evidence type="ECO:0000256" key="7">
    <source>
        <dbReference type="ARBA" id="ARBA00022984"/>
    </source>
</evidence>
<dbReference type="InterPro" id="IPR050979">
    <property type="entry name" value="LD-transpeptidase"/>
</dbReference>
<evidence type="ECO:0000256" key="2">
    <source>
        <dbReference type="ARBA" id="ARBA00005992"/>
    </source>
</evidence>
<dbReference type="CDD" id="cd16913">
    <property type="entry name" value="YkuD_like"/>
    <property type="match status" value="1"/>
</dbReference>
<evidence type="ECO:0000256" key="8">
    <source>
        <dbReference type="ARBA" id="ARBA00023316"/>
    </source>
</evidence>
<evidence type="ECO:0000313" key="11">
    <source>
        <dbReference type="EMBL" id="SPE17586.1"/>
    </source>
</evidence>
<dbReference type="Pfam" id="PF03734">
    <property type="entry name" value="YkuD"/>
    <property type="match status" value="1"/>
</dbReference>
<keyword evidence="3" id="KW-0328">Glycosyltransferase</keyword>
<protein>
    <recommendedName>
        <fullName evidence="10">L,D-TPase catalytic domain-containing protein</fullName>
    </recommendedName>
</protein>
<dbReference type="GO" id="GO:0071972">
    <property type="term" value="F:peptidoglycan L,D-transpeptidase activity"/>
    <property type="evidence" value="ECO:0007669"/>
    <property type="project" value="TreeGrafter"/>
</dbReference>
<feature type="active site" description="Proton donor/acceptor" evidence="9">
    <location>
        <position position="184"/>
    </location>
</feature>
<keyword evidence="5" id="KW-0378">Hydrolase</keyword>
<evidence type="ECO:0000256" key="4">
    <source>
        <dbReference type="ARBA" id="ARBA00022679"/>
    </source>
</evidence>
<dbReference type="InterPro" id="IPR038063">
    <property type="entry name" value="Transpep_catalytic_dom"/>
</dbReference>
<sequence length="254" mass="27560">MDWSLTSPRFLTTDSLVGCAGMALVLVGAAVWTTDAQAQVVAMTWEHSRVSSITQGATPDVVPEEDSAAPTEIATDIPARLRRQQVNYSTIESPGTIVIDTPNTYLYLVLGDGKAIRYGIGVGRDGFTWSGVKTIERKSEWPDWLPPTDMLQRQPYLPRFMAGGPGNPLGARAMYLSGSAYRIHGTNKPSSIGQHVSSGCIRLLNEDVIDLYGRTHIGTKVVVLPMDHHNVAQADLAPKPVALTRRAIFAPSLH</sequence>
<dbReference type="GO" id="GO:0071555">
    <property type="term" value="P:cell wall organization"/>
    <property type="evidence" value="ECO:0007669"/>
    <property type="project" value="UniProtKB-UniRule"/>
</dbReference>
<evidence type="ECO:0000256" key="5">
    <source>
        <dbReference type="ARBA" id="ARBA00022801"/>
    </source>
</evidence>
<evidence type="ECO:0000256" key="6">
    <source>
        <dbReference type="ARBA" id="ARBA00022960"/>
    </source>
</evidence>
<organism evidence="11 12">
    <name type="scientific">Candidatus Sulfuritelmatomonas gaucii</name>
    <dbReference type="NCBI Taxonomy" id="2043161"/>
    <lineage>
        <taxon>Bacteria</taxon>
        <taxon>Pseudomonadati</taxon>
        <taxon>Acidobacteriota</taxon>
        <taxon>Terriglobia</taxon>
        <taxon>Terriglobales</taxon>
        <taxon>Acidobacteriaceae</taxon>
        <taxon>Candidatus Sulfuritelmatomonas</taxon>
    </lineage>
</organism>
<dbReference type="Proteomes" id="UP000239735">
    <property type="component" value="Unassembled WGS sequence"/>
</dbReference>
<keyword evidence="4" id="KW-0808">Transferase</keyword>
<keyword evidence="6 9" id="KW-0133">Cell shape</keyword>
<feature type="domain" description="L,D-TPase catalytic" evidence="10">
    <location>
        <begin position="95"/>
        <end position="224"/>
    </location>
</feature>
<evidence type="ECO:0000256" key="1">
    <source>
        <dbReference type="ARBA" id="ARBA00004752"/>
    </source>
</evidence>
<dbReference type="FunFam" id="2.40.440.10:FF:000002">
    <property type="entry name" value="L,D-transpeptidase ErfK/SrfK"/>
    <property type="match status" value="1"/>
</dbReference>
<dbReference type="AlphaFoldDB" id="A0A2N9L2N3"/>
<dbReference type="PANTHER" id="PTHR30582:SF24">
    <property type="entry name" value="L,D-TRANSPEPTIDASE ERFK_SRFK-RELATED"/>
    <property type="match status" value="1"/>
</dbReference>
<comment type="pathway">
    <text evidence="1 9">Cell wall biogenesis; peptidoglycan biosynthesis.</text>
</comment>
<dbReference type="SUPFAM" id="SSF141523">
    <property type="entry name" value="L,D-transpeptidase catalytic domain-like"/>
    <property type="match status" value="1"/>
</dbReference>
<comment type="similarity">
    <text evidence="2">Belongs to the YkuD family.</text>
</comment>